<proteinExistence type="predicted"/>
<organism evidence="1 2">
    <name type="scientific">Secundilactobacillus pentosiphilus</name>
    <dbReference type="NCBI Taxonomy" id="1714682"/>
    <lineage>
        <taxon>Bacteria</taxon>
        <taxon>Bacillati</taxon>
        <taxon>Bacillota</taxon>
        <taxon>Bacilli</taxon>
        <taxon>Lactobacillales</taxon>
        <taxon>Lactobacillaceae</taxon>
        <taxon>Secundilactobacillus</taxon>
    </lineage>
</organism>
<comment type="caution">
    <text evidence="1">The sequence shown here is derived from an EMBL/GenBank/DDBJ whole genome shotgun (WGS) entry which is preliminary data.</text>
</comment>
<reference evidence="1 2" key="1">
    <citation type="submission" date="2015-11" db="EMBL/GenBank/DDBJ databases">
        <title>Draft genome sequences of new species of the genus Lactobacillus isolated from orchardgrass silage.</title>
        <authorList>
            <person name="Tohno M."/>
            <person name="Tanizawa Y."/>
            <person name="Arita M."/>
        </authorList>
    </citation>
    <scope>NUCLEOTIDE SEQUENCE [LARGE SCALE GENOMIC DNA]</scope>
    <source>
        <strain evidence="1 2">IWT25</strain>
    </source>
</reference>
<accession>A0A1Z5IUP5</accession>
<name>A0A1Z5IUP5_9LACO</name>
<protein>
    <submittedName>
        <fullName evidence="1">Uncharacterized protein</fullName>
    </submittedName>
</protein>
<evidence type="ECO:0000313" key="2">
    <source>
        <dbReference type="Proteomes" id="UP000198414"/>
    </source>
</evidence>
<dbReference type="Proteomes" id="UP000198414">
    <property type="component" value="Unassembled WGS sequence"/>
</dbReference>
<gene>
    <name evidence="1" type="ORF">IWT25_00779</name>
</gene>
<evidence type="ECO:0000313" key="1">
    <source>
        <dbReference type="EMBL" id="GAX05473.1"/>
    </source>
</evidence>
<dbReference type="RefSeq" id="WP_089120777.1">
    <property type="nucleotide sequence ID" value="NZ_BCMI01000005.1"/>
</dbReference>
<dbReference type="EMBL" id="BCMI01000005">
    <property type="protein sequence ID" value="GAX05473.1"/>
    <property type="molecule type" value="Genomic_DNA"/>
</dbReference>
<dbReference type="AlphaFoldDB" id="A0A1Z5IUP5"/>
<sequence length="102" mass="11765">MTMLINGKEPDKIFIGDKQVLRKYLGDKMFYEYNPPSTGPTGYNLTREYQFISGDGKGFNYQVREISPNLGSWEGPFYSNNDEFPYLSPSNPDITNTEWMSN</sequence>